<evidence type="ECO:0000313" key="6">
    <source>
        <dbReference type="Proteomes" id="UP000503540"/>
    </source>
</evidence>
<name>A0A6G9YJ35_9NOCA</name>
<dbReference type="InterPro" id="IPR058644">
    <property type="entry name" value="Mtb12-like_C"/>
</dbReference>
<dbReference type="EMBL" id="CP046172">
    <property type="protein sequence ID" value="QIS13198.1"/>
    <property type="molecule type" value="Genomic_DNA"/>
</dbReference>
<evidence type="ECO:0000256" key="1">
    <source>
        <dbReference type="ARBA" id="ARBA00022729"/>
    </source>
</evidence>
<evidence type="ECO:0000256" key="2">
    <source>
        <dbReference type="ARBA" id="ARBA00093774"/>
    </source>
</evidence>
<sequence length="171" mass="17118">MLLPDRTFRIAVATAAAAVAVTVGLTACGSDDKSDSAKASSTTAAPASSSAAGSGDHSATVAPTAEALQANLLLITDPNKPTADKAAAIVNGDKRTANIDKMTAGLANYPLTFAVSDIKLDGTKAAAQVGITSPHGTAPVPMTWEQSDGKWKLSDASACTIFGFAKAPCTP</sequence>
<dbReference type="KEGG" id="nah:F5544_26720"/>
<dbReference type="Pfam" id="PF26580">
    <property type="entry name" value="Mtb12_C"/>
    <property type="match status" value="1"/>
</dbReference>
<dbReference type="Proteomes" id="UP000503540">
    <property type="component" value="Chromosome"/>
</dbReference>
<dbReference type="AlphaFoldDB" id="A0A6G9YJ35"/>
<dbReference type="RefSeq" id="WP_167475767.1">
    <property type="nucleotide sequence ID" value="NZ_CP046172.1"/>
</dbReference>
<accession>A0A6G9YJ35</accession>
<feature type="domain" description="Low molecular weight antigen MTB12-like C-terminal" evidence="4">
    <location>
        <begin position="62"/>
        <end position="169"/>
    </location>
</feature>
<organism evidence="5 6">
    <name type="scientific">Nocardia arthritidis</name>
    <dbReference type="NCBI Taxonomy" id="228602"/>
    <lineage>
        <taxon>Bacteria</taxon>
        <taxon>Bacillati</taxon>
        <taxon>Actinomycetota</taxon>
        <taxon>Actinomycetes</taxon>
        <taxon>Mycobacteriales</taxon>
        <taxon>Nocardiaceae</taxon>
        <taxon>Nocardia</taxon>
    </lineage>
</organism>
<evidence type="ECO:0000259" key="4">
    <source>
        <dbReference type="Pfam" id="PF26580"/>
    </source>
</evidence>
<feature type="compositionally biased region" description="Low complexity" evidence="3">
    <location>
        <begin position="37"/>
        <end position="60"/>
    </location>
</feature>
<gene>
    <name evidence="5" type="ORF">F5544_26720</name>
</gene>
<proteinExistence type="inferred from homology"/>
<feature type="region of interest" description="Disordered" evidence="3">
    <location>
        <begin position="30"/>
        <end position="60"/>
    </location>
</feature>
<protein>
    <recommendedName>
        <fullName evidence="4">Low molecular weight antigen MTB12-like C-terminal domain-containing protein</fullName>
    </recommendedName>
</protein>
<keyword evidence="6" id="KW-1185">Reference proteome</keyword>
<dbReference type="PROSITE" id="PS51257">
    <property type="entry name" value="PROKAR_LIPOPROTEIN"/>
    <property type="match status" value="1"/>
</dbReference>
<evidence type="ECO:0000313" key="5">
    <source>
        <dbReference type="EMBL" id="QIS13198.1"/>
    </source>
</evidence>
<keyword evidence="1" id="KW-0732">Signal</keyword>
<reference evidence="5 6" key="1">
    <citation type="journal article" date="2019" name="ACS Chem. Biol.">
        <title>Identification and Mobilization of a Cryptic Antibiotic Biosynthesis Gene Locus from a Human-Pathogenic Nocardia Isolate.</title>
        <authorList>
            <person name="Herisse M."/>
            <person name="Ishida K."/>
            <person name="Porter J.L."/>
            <person name="Howden B."/>
            <person name="Hertweck C."/>
            <person name="Stinear T.P."/>
            <person name="Pidot S.J."/>
        </authorList>
    </citation>
    <scope>NUCLEOTIDE SEQUENCE [LARGE SCALE GENOMIC DNA]</scope>
    <source>
        <strain evidence="5 6">AUSMDU00012717</strain>
    </source>
</reference>
<comment type="similarity">
    <text evidence="2">Belongs to the MTB12 family.</text>
</comment>
<evidence type="ECO:0000256" key="3">
    <source>
        <dbReference type="SAM" id="MobiDB-lite"/>
    </source>
</evidence>